<dbReference type="InterPro" id="IPR002347">
    <property type="entry name" value="SDR_fam"/>
</dbReference>
<organism evidence="4 5">
    <name type="scientific">Paenibacillus amylolyticus</name>
    <dbReference type="NCBI Taxonomy" id="1451"/>
    <lineage>
        <taxon>Bacteria</taxon>
        <taxon>Bacillati</taxon>
        <taxon>Bacillota</taxon>
        <taxon>Bacilli</taxon>
        <taxon>Bacillales</taxon>
        <taxon>Paenibacillaceae</taxon>
        <taxon>Paenibacillus</taxon>
    </lineage>
</organism>
<dbReference type="NCBIfam" id="NF004845">
    <property type="entry name" value="PRK06196.1"/>
    <property type="match status" value="1"/>
</dbReference>
<gene>
    <name evidence="4" type="ORF">BK131_07935</name>
</gene>
<dbReference type="PANTHER" id="PTHR24320">
    <property type="entry name" value="RETINOL DEHYDROGENASE"/>
    <property type="match status" value="1"/>
</dbReference>
<evidence type="ECO:0000256" key="3">
    <source>
        <dbReference type="ARBA" id="ARBA00071493"/>
    </source>
</evidence>
<dbReference type="EMBL" id="MRTJ01000001">
    <property type="protein sequence ID" value="OMF17868.1"/>
    <property type="molecule type" value="Genomic_DNA"/>
</dbReference>
<protein>
    <recommendedName>
        <fullName evidence="3">Probable oxidoreductase</fullName>
    </recommendedName>
</protein>
<dbReference type="Gene3D" id="3.40.50.720">
    <property type="entry name" value="NAD(P)-binding Rossmann-like Domain"/>
    <property type="match status" value="1"/>
</dbReference>
<evidence type="ECO:0000256" key="2">
    <source>
        <dbReference type="ARBA" id="ARBA00023002"/>
    </source>
</evidence>
<dbReference type="OrthoDB" id="9809821at2"/>
<evidence type="ECO:0000256" key="1">
    <source>
        <dbReference type="ARBA" id="ARBA00006484"/>
    </source>
</evidence>
<reference evidence="4 5" key="1">
    <citation type="submission" date="2016-11" db="EMBL/GenBank/DDBJ databases">
        <title>Paenibacillus species isolates.</title>
        <authorList>
            <person name="Beno S.M."/>
        </authorList>
    </citation>
    <scope>NUCLEOTIDE SEQUENCE [LARGE SCALE GENOMIC DNA]</scope>
    <source>
        <strain evidence="4 5">FSL H8-0246</strain>
    </source>
</reference>
<accession>A0A1R1C774</accession>
<name>A0A1R1C774_PAEAM</name>
<dbReference type="PANTHER" id="PTHR24320:SF272">
    <property type="entry name" value="NAD(P)-BINDING ROSSMANN-FOLD SUPERFAMILY PROTEIN"/>
    <property type="match status" value="1"/>
</dbReference>
<dbReference type="Pfam" id="PF00106">
    <property type="entry name" value="adh_short"/>
    <property type="match status" value="1"/>
</dbReference>
<dbReference type="InterPro" id="IPR036291">
    <property type="entry name" value="NAD(P)-bd_dom_sf"/>
</dbReference>
<dbReference type="SUPFAM" id="SSF51735">
    <property type="entry name" value="NAD(P)-binding Rossmann-fold domains"/>
    <property type="match status" value="1"/>
</dbReference>
<dbReference type="FunFam" id="3.40.50.720:FF:000594">
    <property type="entry name" value="Short-chain oxidoreductase"/>
    <property type="match status" value="1"/>
</dbReference>
<dbReference type="Proteomes" id="UP000187134">
    <property type="component" value="Unassembled WGS sequence"/>
</dbReference>
<comment type="similarity">
    <text evidence="1">Belongs to the short-chain dehydrogenases/reductases (SDR) family.</text>
</comment>
<dbReference type="RefSeq" id="WP_076331074.1">
    <property type="nucleotide sequence ID" value="NZ_MRTJ01000001.1"/>
</dbReference>
<dbReference type="GO" id="GO:0016491">
    <property type="term" value="F:oxidoreductase activity"/>
    <property type="evidence" value="ECO:0007669"/>
    <property type="project" value="UniProtKB-KW"/>
</dbReference>
<comment type="caution">
    <text evidence="4">The sequence shown here is derived from an EMBL/GenBank/DDBJ whole genome shotgun (WGS) entry which is preliminary data.</text>
</comment>
<evidence type="ECO:0000313" key="4">
    <source>
        <dbReference type="EMBL" id="OMF17868.1"/>
    </source>
</evidence>
<dbReference type="PRINTS" id="PR00081">
    <property type="entry name" value="GDHRDH"/>
</dbReference>
<proteinExistence type="inferred from homology"/>
<evidence type="ECO:0000313" key="5">
    <source>
        <dbReference type="Proteomes" id="UP000187134"/>
    </source>
</evidence>
<sequence>MNRLTQENNFKTLQHKIGSGFNHNSTAQDVLRDLDLSGQLAIVTGGYSGLGLETTRALVIAGARVVVTARRPAVAKEALAGLEGVEIDELDLADLSSVHAFADHFLASNRSIDMLILNAGIMACPETRVGPGWEAQFATNHLGHFALTNLLWPALASQGGARVVSLASAGHHFSPIRWDDIQFEHGYEKFPAYGQSKTATILFSVELDRRGAEQGVRAFSVHPGGIMTPLQRHMPKDEMIALGWIDESGEVANPAFKTPEQGAATQVWAATSPQLEGKGGVYCEDCDISELAPADGGFYGVKEYAIDPEQAIRLWELSAKLTHTDIGLS</sequence>
<keyword evidence="2" id="KW-0560">Oxidoreductase</keyword>
<dbReference type="AlphaFoldDB" id="A0A1R1C774"/>